<dbReference type="RefSeq" id="WP_097047487.1">
    <property type="nucleotide sequence ID" value="NZ_OBEH01000009.1"/>
</dbReference>
<evidence type="ECO:0000256" key="2">
    <source>
        <dbReference type="ARBA" id="ARBA00022748"/>
    </source>
</evidence>
<evidence type="ECO:0000313" key="6">
    <source>
        <dbReference type="EMBL" id="SNZ02055.1"/>
    </source>
</evidence>
<name>A0A285MXY7_9FLAO</name>
<dbReference type="InterPro" id="IPR036249">
    <property type="entry name" value="Thioredoxin-like_sf"/>
</dbReference>
<keyword evidence="6" id="KW-0413">Isomerase</keyword>
<evidence type="ECO:0000259" key="5">
    <source>
        <dbReference type="PROSITE" id="PS51352"/>
    </source>
</evidence>
<dbReference type="PANTHER" id="PTHR42852:SF13">
    <property type="entry name" value="PROTEIN DIPZ"/>
    <property type="match status" value="1"/>
</dbReference>
<keyword evidence="3" id="KW-0676">Redox-active center</keyword>
<feature type="transmembrane region" description="Helical" evidence="4">
    <location>
        <begin position="12"/>
        <end position="33"/>
    </location>
</feature>
<evidence type="ECO:0000256" key="1">
    <source>
        <dbReference type="ARBA" id="ARBA00004196"/>
    </source>
</evidence>
<keyword evidence="7" id="KW-1185">Reference proteome</keyword>
<dbReference type="PROSITE" id="PS51352">
    <property type="entry name" value="THIOREDOXIN_2"/>
    <property type="match status" value="1"/>
</dbReference>
<dbReference type="InterPro" id="IPR017937">
    <property type="entry name" value="Thioredoxin_CS"/>
</dbReference>
<proteinExistence type="predicted"/>
<dbReference type="Proteomes" id="UP000219048">
    <property type="component" value="Unassembled WGS sequence"/>
</dbReference>
<dbReference type="GO" id="GO:0030313">
    <property type="term" value="C:cell envelope"/>
    <property type="evidence" value="ECO:0007669"/>
    <property type="project" value="UniProtKB-SubCell"/>
</dbReference>
<dbReference type="InterPro" id="IPR013766">
    <property type="entry name" value="Thioredoxin_domain"/>
</dbReference>
<dbReference type="CDD" id="cd02966">
    <property type="entry name" value="TlpA_like_family"/>
    <property type="match status" value="1"/>
</dbReference>
<dbReference type="AlphaFoldDB" id="A0A285MXY7"/>
<evidence type="ECO:0000256" key="3">
    <source>
        <dbReference type="ARBA" id="ARBA00023284"/>
    </source>
</evidence>
<reference evidence="7" key="1">
    <citation type="submission" date="2017-09" db="EMBL/GenBank/DDBJ databases">
        <authorList>
            <person name="Varghese N."/>
            <person name="Submissions S."/>
        </authorList>
    </citation>
    <scope>NUCLEOTIDE SEQUENCE [LARGE SCALE GENOMIC DNA]</scope>
    <source>
        <strain evidence="7">DSM 25885</strain>
    </source>
</reference>
<dbReference type="Gene3D" id="3.40.30.10">
    <property type="entry name" value="Glutaredoxin"/>
    <property type="match status" value="1"/>
</dbReference>
<keyword evidence="2" id="KW-0201">Cytochrome c-type biogenesis</keyword>
<comment type="subcellular location">
    <subcellularLocation>
        <location evidence="1">Cell envelope</location>
    </subcellularLocation>
</comment>
<dbReference type="Pfam" id="PF08534">
    <property type="entry name" value="Redoxin"/>
    <property type="match status" value="1"/>
</dbReference>
<dbReference type="GO" id="GO:0016853">
    <property type="term" value="F:isomerase activity"/>
    <property type="evidence" value="ECO:0007669"/>
    <property type="project" value="UniProtKB-KW"/>
</dbReference>
<accession>A0A285MXY7</accession>
<protein>
    <submittedName>
        <fullName evidence="6">Thiol-disulfide isomerase or thioredoxin</fullName>
    </submittedName>
</protein>
<dbReference type="PANTHER" id="PTHR42852">
    <property type="entry name" value="THIOL:DISULFIDE INTERCHANGE PROTEIN DSBE"/>
    <property type="match status" value="1"/>
</dbReference>
<dbReference type="InterPro" id="IPR013740">
    <property type="entry name" value="Redoxin"/>
</dbReference>
<keyword evidence="4" id="KW-1133">Transmembrane helix</keyword>
<evidence type="ECO:0000313" key="7">
    <source>
        <dbReference type="Proteomes" id="UP000219048"/>
    </source>
</evidence>
<dbReference type="SUPFAM" id="SSF52833">
    <property type="entry name" value="Thioredoxin-like"/>
    <property type="match status" value="1"/>
</dbReference>
<evidence type="ECO:0000256" key="4">
    <source>
        <dbReference type="SAM" id="Phobius"/>
    </source>
</evidence>
<dbReference type="OrthoDB" id="9815205at2"/>
<dbReference type="GO" id="GO:0016491">
    <property type="term" value="F:oxidoreductase activity"/>
    <property type="evidence" value="ECO:0007669"/>
    <property type="project" value="InterPro"/>
</dbReference>
<dbReference type="InterPro" id="IPR050553">
    <property type="entry name" value="Thioredoxin_ResA/DsbE_sf"/>
</dbReference>
<keyword evidence="4" id="KW-0472">Membrane</keyword>
<dbReference type="GO" id="GO:0017004">
    <property type="term" value="P:cytochrome complex assembly"/>
    <property type="evidence" value="ECO:0007669"/>
    <property type="project" value="UniProtKB-KW"/>
</dbReference>
<sequence length="186" mass="21149">MRLSKNQISNVLWILAIVLIVFTPVGFHLKVFIGKFFAASAVIVEADEQKILEDYDWKLVSLNGNQMDFQSSKGEVLLVNFWATWCPPCVAELPSLEKLYADYGDKVKFVLVTNEQPEKVSHFVQKKSYTVPIYFERSSTPDMFFSKSIPATYIISKSGKIVVDEKGAANWNSKSTRNLLDKLLQE</sequence>
<feature type="domain" description="Thioredoxin" evidence="5">
    <location>
        <begin position="40"/>
        <end position="185"/>
    </location>
</feature>
<gene>
    <name evidence="6" type="ORF">SAMN06265377_3914</name>
</gene>
<dbReference type="EMBL" id="OBEH01000009">
    <property type="protein sequence ID" value="SNZ02055.1"/>
    <property type="molecule type" value="Genomic_DNA"/>
</dbReference>
<dbReference type="PROSITE" id="PS00194">
    <property type="entry name" value="THIOREDOXIN_1"/>
    <property type="match status" value="1"/>
</dbReference>
<organism evidence="6 7">
    <name type="scientific">Flagellimonas pacifica</name>
    <dbReference type="NCBI Taxonomy" id="1247520"/>
    <lineage>
        <taxon>Bacteria</taxon>
        <taxon>Pseudomonadati</taxon>
        <taxon>Bacteroidota</taxon>
        <taxon>Flavobacteriia</taxon>
        <taxon>Flavobacteriales</taxon>
        <taxon>Flavobacteriaceae</taxon>
        <taxon>Flagellimonas</taxon>
    </lineage>
</organism>
<keyword evidence="4" id="KW-0812">Transmembrane</keyword>